<dbReference type="EMBL" id="CP066681">
    <property type="protein sequence ID" value="QQG36352.1"/>
    <property type="molecule type" value="Genomic_DNA"/>
</dbReference>
<gene>
    <name evidence="1" type="ORF">HYS17_00740</name>
</gene>
<protein>
    <submittedName>
        <fullName evidence="1">Uncharacterized protein</fullName>
    </submittedName>
</protein>
<evidence type="ECO:0000313" key="2">
    <source>
        <dbReference type="Proteomes" id="UP000595362"/>
    </source>
</evidence>
<reference evidence="1 2" key="1">
    <citation type="submission" date="2020-07" db="EMBL/GenBank/DDBJ databases">
        <title>Huge and variable diversity of episymbiotic CPR bacteria and DPANN archaea in groundwater ecosystems.</title>
        <authorList>
            <person name="He C.Y."/>
            <person name="Keren R."/>
            <person name="Whittaker M."/>
            <person name="Farag I.F."/>
            <person name="Doudna J."/>
            <person name="Cate J.H.D."/>
            <person name="Banfield J.F."/>
        </authorList>
    </citation>
    <scope>NUCLEOTIDE SEQUENCE [LARGE SCALE GENOMIC DNA]</scope>
    <source>
        <strain evidence="1">NC_groundwater_70_Ag_B-0.1um_54_66</strain>
    </source>
</reference>
<evidence type="ECO:0000313" key="1">
    <source>
        <dbReference type="EMBL" id="QQG36352.1"/>
    </source>
</evidence>
<dbReference type="Proteomes" id="UP000595362">
    <property type="component" value="Chromosome"/>
</dbReference>
<organism evidence="1 2">
    <name type="scientific">Micavibrio aeruginosavorus</name>
    <dbReference type="NCBI Taxonomy" id="349221"/>
    <lineage>
        <taxon>Bacteria</taxon>
        <taxon>Pseudomonadati</taxon>
        <taxon>Bdellovibrionota</taxon>
        <taxon>Bdellovibrionia</taxon>
        <taxon>Bdellovibrionales</taxon>
        <taxon>Pseudobdellovibrionaceae</taxon>
        <taxon>Micavibrio</taxon>
    </lineage>
</organism>
<sequence length="119" mass="13412">MFYSRPDIKPLGWNLKELPVPDGSKNHLAVTTDGKIIGFRFSSGVLHVRYSDPGGTDSFFQMENELYKKAIAPFGTTDIFPEQLCDIIGLTVQGQKIEHPFEKLEQSKTGGSKIHRFIR</sequence>
<accession>A0A7T5R2H6</accession>
<dbReference type="AlphaFoldDB" id="A0A7T5R2H6"/>
<proteinExistence type="predicted"/>
<name>A0A7T5R2H6_9BACT</name>